<evidence type="ECO:0000256" key="1">
    <source>
        <dbReference type="SAM" id="SignalP"/>
    </source>
</evidence>
<proteinExistence type="predicted"/>
<dbReference type="STRING" id="298654.FraEuI1c_5832"/>
<dbReference type="RefSeq" id="WP_013426934.1">
    <property type="nucleotide sequence ID" value="NC_014666.1"/>
</dbReference>
<sequence length="169" mass="17055" precursor="true">MRMTLLLAVRDLALAAGGAALAAMTVTELADRRTAHPVPTPGRPAAPARPGVRHGWLFLADYSGEPARLRPASAAEAAASRASRSAGHGGYIGLTAAGEVLAPSDPAYVAGAGRWTTEHGRIDTVYVDGAPAPAGRASTGALVVPDLLAETDDLLATVDAVLAATDTGR</sequence>
<dbReference type="EMBL" id="CP002299">
    <property type="protein sequence ID" value="ADP83816.1"/>
    <property type="molecule type" value="Genomic_DNA"/>
</dbReference>
<dbReference type="Proteomes" id="UP000002484">
    <property type="component" value="Chromosome"/>
</dbReference>
<evidence type="ECO:0000313" key="2">
    <source>
        <dbReference type="EMBL" id="ADP83816.1"/>
    </source>
</evidence>
<feature type="signal peptide" evidence="1">
    <location>
        <begin position="1"/>
        <end position="22"/>
    </location>
</feature>
<feature type="chain" id="PRO_5003172191" description="Secreted protein" evidence="1">
    <location>
        <begin position="23"/>
        <end position="169"/>
    </location>
</feature>
<organism evidence="2 3">
    <name type="scientific">Pseudofrankia inefficax (strain DSM 45817 / CECT 9037 / DDB 130130 / EuI1c)</name>
    <name type="common">Frankia inefficax</name>
    <dbReference type="NCBI Taxonomy" id="298654"/>
    <lineage>
        <taxon>Bacteria</taxon>
        <taxon>Bacillati</taxon>
        <taxon>Actinomycetota</taxon>
        <taxon>Actinomycetes</taxon>
        <taxon>Frankiales</taxon>
        <taxon>Frankiaceae</taxon>
        <taxon>Pseudofrankia</taxon>
    </lineage>
</organism>
<accession>E3IX44</accession>
<evidence type="ECO:0000313" key="3">
    <source>
        <dbReference type="Proteomes" id="UP000002484"/>
    </source>
</evidence>
<keyword evidence="3" id="KW-1185">Reference proteome</keyword>
<dbReference type="KEGG" id="fri:FraEuI1c_5832"/>
<protein>
    <recommendedName>
        <fullName evidence="4">Secreted protein</fullName>
    </recommendedName>
</protein>
<dbReference type="HOGENOM" id="CLU_1576190_0_0_11"/>
<dbReference type="AlphaFoldDB" id="E3IX44"/>
<name>E3IX44_PSEI1</name>
<dbReference type="InParanoid" id="E3IX44"/>
<keyword evidence="1" id="KW-0732">Signal</keyword>
<reference evidence="2 3" key="1">
    <citation type="submission" date="2010-10" db="EMBL/GenBank/DDBJ databases">
        <title>Complete sequence of Frankia sp. EuI1c.</title>
        <authorList>
            <consortium name="US DOE Joint Genome Institute"/>
            <person name="Lucas S."/>
            <person name="Copeland A."/>
            <person name="Lapidus A."/>
            <person name="Cheng J.-F."/>
            <person name="Bruce D."/>
            <person name="Goodwin L."/>
            <person name="Pitluck S."/>
            <person name="Chertkov O."/>
            <person name="Detter J.C."/>
            <person name="Han C."/>
            <person name="Tapia R."/>
            <person name="Land M."/>
            <person name="Hauser L."/>
            <person name="Jeffries C."/>
            <person name="Kyrpides N."/>
            <person name="Ivanova N."/>
            <person name="Mikhailova N."/>
            <person name="Beauchemin N."/>
            <person name="Sen A."/>
            <person name="Sur S.A."/>
            <person name="Gtari M."/>
            <person name="Wall L."/>
            <person name="Tisa L."/>
            <person name="Woyke T."/>
        </authorList>
    </citation>
    <scope>NUCLEOTIDE SEQUENCE [LARGE SCALE GENOMIC DNA]</scope>
    <source>
        <strain evidence="3">DSM 45817 / CECT 9037 / EuI1c</strain>
    </source>
</reference>
<evidence type="ECO:0008006" key="4">
    <source>
        <dbReference type="Google" id="ProtNLM"/>
    </source>
</evidence>
<gene>
    <name evidence="2" type="ordered locus">FraEuI1c_5832</name>
</gene>